<proteinExistence type="predicted"/>
<evidence type="ECO:0000256" key="2">
    <source>
        <dbReference type="SAM" id="Coils"/>
    </source>
</evidence>
<organism evidence="4 5">
    <name type="scientific">Rapidithrix thailandica</name>
    <dbReference type="NCBI Taxonomy" id="413964"/>
    <lineage>
        <taxon>Bacteria</taxon>
        <taxon>Pseudomonadati</taxon>
        <taxon>Bacteroidota</taxon>
        <taxon>Cytophagia</taxon>
        <taxon>Cytophagales</taxon>
        <taxon>Flammeovirgaceae</taxon>
        <taxon>Rapidithrix</taxon>
    </lineage>
</organism>
<dbReference type="AlphaFoldDB" id="A0AAW9SGH3"/>
<dbReference type="PANTHER" id="PTHR13806:SF31">
    <property type="entry name" value="FLOTILLIN-LIKE PROTEIN 1-RELATED"/>
    <property type="match status" value="1"/>
</dbReference>
<feature type="coiled-coil region" evidence="2">
    <location>
        <begin position="475"/>
        <end position="526"/>
    </location>
</feature>
<gene>
    <name evidence="4" type="ORF">AAG747_27540</name>
</gene>
<feature type="coiled-coil region" evidence="2">
    <location>
        <begin position="385"/>
        <end position="419"/>
    </location>
</feature>
<evidence type="ECO:0000256" key="1">
    <source>
        <dbReference type="ARBA" id="ARBA00004308"/>
    </source>
</evidence>
<evidence type="ECO:0000313" key="4">
    <source>
        <dbReference type="EMBL" id="MEN7551700.1"/>
    </source>
</evidence>
<dbReference type="SUPFAM" id="SSF117892">
    <property type="entry name" value="Band 7/SPFH domain"/>
    <property type="match status" value="1"/>
</dbReference>
<sequence>MLGETLIIILIVAAVIVFGTIALVASFYKKIPQGKVIVRTGVGGSKVFFNGGMVVPILHRMEVMDISVQNFEINREGKNGLICKDHLRADIRVAFFVRVNRDNVMDVAQAIGCERASDTSLLINLFEAKFSEALKTVGKQFDFIDLYNSRDELNNMVRKAIGTDLNGYILEDCAIDHLEQTPPSFLDPDNILDSEGIKKITEKTAEQKILANKIRNDEVKTIKKQDVERKEAVLELEKQQSEAEEKQKREIANIRSRENSAASMVEQEERLKAENARIRVDEELEIANQNKERQVIIAQKNKEKVDAVESERLEKERMLEETEREKIVSLAQIAKEKALEEEKRNIQDVIKERIILEKSVVEEQEKIKDTQAFAEAERLKKVSITKAEQEAEEELLKEVKSAEAQRQAAEIKAKQKRIDADADFMIAEKQAEATKVLAKAKVEDEAAQGLAEAKVIESKAQAQELQATADAKTIEETAIAEAKGMEAKAQAIEKQGMAEAKVAQEKALVEAQRIKAEAEANKLLDEAGRDLEEFRLKLQMEKDLEMAKVNVQKDIALAQAQIMSEGLKAANIDIVGGDSMFFEKIIQSITSSKSVDRFVNHSQTVQEIKHNLLDSENGNMLENVKNMIAKFGLTSEDIRNLSVSALLLKLSSYTNDSKEKNMLENLMEHAKNTGLADIPVKTLGI</sequence>
<evidence type="ECO:0000256" key="3">
    <source>
        <dbReference type="SAM" id="Phobius"/>
    </source>
</evidence>
<keyword evidence="3" id="KW-0812">Transmembrane</keyword>
<dbReference type="GO" id="GO:0012505">
    <property type="term" value="C:endomembrane system"/>
    <property type="evidence" value="ECO:0007669"/>
    <property type="project" value="UniProtKB-SubCell"/>
</dbReference>
<keyword evidence="3" id="KW-0472">Membrane</keyword>
<dbReference type="RefSeq" id="WP_346824479.1">
    <property type="nucleotide sequence ID" value="NZ_JBDKWZ010000026.1"/>
</dbReference>
<feature type="transmembrane region" description="Helical" evidence="3">
    <location>
        <begin position="6"/>
        <end position="28"/>
    </location>
</feature>
<reference evidence="4 5" key="1">
    <citation type="submission" date="2024-04" db="EMBL/GenBank/DDBJ databases">
        <title>Novel genus in family Flammeovirgaceae.</title>
        <authorList>
            <person name="Nguyen T.H."/>
            <person name="Vuong T.Q."/>
            <person name="Le H."/>
            <person name="Kim S.-G."/>
        </authorList>
    </citation>
    <scope>NUCLEOTIDE SEQUENCE [LARGE SCALE GENOMIC DNA]</scope>
    <source>
        <strain evidence="4 5">JCM 23209</strain>
    </source>
</reference>
<evidence type="ECO:0000313" key="5">
    <source>
        <dbReference type="Proteomes" id="UP001403385"/>
    </source>
</evidence>
<dbReference type="PANTHER" id="PTHR13806">
    <property type="entry name" value="FLOTILLIN-RELATED"/>
    <property type="match status" value="1"/>
</dbReference>
<dbReference type="InterPro" id="IPR036013">
    <property type="entry name" value="Band_7/SPFH_dom_sf"/>
</dbReference>
<accession>A0AAW9SGH3</accession>
<dbReference type="Proteomes" id="UP001403385">
    <property type="component" value="Unassembled WGS sequence"/>
</dbReference>
<comment type="caution">
    <text evidence="4">The sequence shown here is derived from an EMBL/GenBank/DDBJ whole genome shotgun (WGS) entry which is preliminary data.</text>
</comment>
<comment type="subcellular location">
    <subcellularLocation>
        <location evidence="1">Endomembrane system</location>
    </subcellularLocation>
</comment>
<keyword evidence="3" id="KW-1133">Transmembrane helix</keyword>
<keyword evidence="2" id="KW-0175">Coiled coil</keyword>
<protein>
    <submittedName>
        <fullName evidence="4">Flotillin family protein</fullName>
    </submittedName>
</protein>
<dbReference type="EMBL" id="JBDKWZ010000026">
    <property type="protein sequence ID" value="MEN7551700.1"/>
    <property type="molecule type" value="Genomic_DNA"/>
</dbReference>
<feature type="coiled-coil region" evidence="2">
    <location>
        <begin position="222"/>
        <end position="253"/>
    </location>
</feature>
<keyword evidence="5" id="KW-1185">Reference proteome</keyword>
<name>A0AAW9SGH3_9BACT</name>
<feature type="coiled-coil region" evidence="2">
    <location>
        <begin position="305"/>
        <end position="359"/>
    </location>
</feature>
<dbReference type="GO" id="GO:0005886">
    <property type="term" value="C:plasma membrane"/>
    <property type="evidence" value="ECO:0007669"/>
    <property type="project" value="TreeGrafter"/>
</dbReference>
<dbReference type="InterPro" id="IPR027705">
    <property type="entry name" value="Flotillin_fam"/>
</dbReference>